<dbReference type="Proteomes" id="UP000225108">
    <property type="component" value="Unassembled WGS sequence"/>
</dbReference>
<name>A0A2G3PHD9_WILMA</name>
<feature type="domain" description="DUF8021" evidence="1">
    <location>
        <begin position="3"/>
        <end position="113"/>
    </location>
</feature>
<dbReference type="InterPro" id="IPR032710">
    <property type="entry name" value="NTF2-like_dom_sf"/>
</dbReference>
<dbReference type="InterPro" id="IPR058334">
    <property type="entry name" value="DUF8021"/>
</dbReference>
<dbReference type="EMBL" id="PEBD01000010">
    <property type="protein sequence ID" value="PHV65228.1"/>
    <property type="molecule type" value="Genomic_DNA"/>
</dbReference>
<sequence length="119" mass="13126">MSSDADLIAGAKAYVDALASHDPSGVPFHPDCVRIEMGVKTGRSGDHLRRSLSRGPQYKVIHAITEFQARVEGRTVHVTFYVNVQPKPLGLRSKVIESFEFDEAGQIKKIVAKFGVPHR</sequence>
<reference evidence="2 3" key="1">
    <citation type="submission" date="2017-10" db="EMBL/GenBank/DDBJ databases">
        <title>The draft genome sequence of Williamsia sp. BULT 1.1 isolated from the semi-arid grassland soils from South Africa.</title>
        <authorList>
            <person name="Kabwe M.H."/>
            <person name="Govender N."/>
            <person name="Mutseka Lunga P."/>
            <person name="Vikram S."/>
            <person name="Makhalanyane T.P."/>
        </authorList>
    </citation>
    <scope>NUCLEOTIDE SEQUENCE [LARGE SCALE GENOMIC DNA]</scope>
    <source>
        <strain evidence="2 3">BULT 1.1</strain>
    </source>
</reference>
<dbReference type="Pfam" id="PF26061">
    <property type="entry name" value="DUF8021"/>
    <property type="match status" value="1"/>
</dbReference>
<dbReference type="SUPFAM" id="SSF54427">
    <property type="entry name" value="NTF2-like"/>
    <property type="match status" value="1"/>
</dbReference>
<proteinExistence type="predicted"/>
<dbReference type="Gene3D" id="3.10.450.50">
    <property type="match status" value="1"/>
</dbReference>
<dbReference type="RefSeq" id="WP_099384509.1">
    <property type="nucleotide sequence ID" value="NZ_PEBD01000010.1"/>
</dbReference>
<protein>
    <recommendedName>
        <fullName evidence="1">DUF8021 domain-containing protein</fullName>
    </recommendedName>
</protein>
<comment type="caution">
    <text evidence="2">The sequence shown here is derived from an EMBL/GenBank/DDBJ whole genome shotgun (WGS) entry which is preliminary data.</text>
</comment>
<evidence type="ECO:0000313" key="2">
    <source>
        <dbReference type="EMBL" id="PHV65228.1"/>
    </source>
</evidence>
<gene>
    <name evidence="2" type="ORF">CSW57_15570</name>
</gene>
<dbReference type="AlphaFoldDB" id="A0A2G3PHD9"/>
<accession>A0A2G3PHD9</accession>
<organism evidence="2 3">
    <name type="scientific">Williamsia marianensis</name>
    <dbReference type="NCBI Taxonomy" id="85044"/>
    <lineage>
        <taxon>Bacteria</taxon>
        <taxon>Bacillati</taxon>
        <taxon>Actinomycetota</taxon>
        <taxon>Actinomycetes</taxon>
        <taxon>Mycobacteriales</taxon>
        <taxon>Nocardiaceae</taxon>
        <taxon>Williamsia</taxon>
    </lineage>
</organism>
<evidence type="ECO:0000313" key="3">
    <source>
        <dbReference type="Proteomes" id="UP000225108"/>
    </source>
</evidence>
<evidence type="ECO:0000259" key="1">
    <source>
        <dbReference type="Pfam" id="PF26061"/>
    </source>
</evidence>